<dbReference type="InterPro" id="IPR021810">
    <property type="entry name" value="T1RH-like_C"/>
</dbReference>
<evidence type="ECO:0000313" key="3">
    <source>
        <dbReference type="EMBL" id="VAX11904.1"/>
    </source>
</evidence>
<keyword evidence="3" id="KW-0378">Hydrolase</keyword>
<dbReference type="AlphaFoldDB" id="A0A3B1BJE3"/>
<dbReference type="EMBL" id="UOFZ01000005">
    <property type="protein sequence ID" value="VAX11904.1"/>
    <property type="molecule type" value="Genomic_DNA"/>
</dbReference>
<reference evidence="3" key="1">
    <citation type="submission" date="2018-06" db="EMBL/GenBank/DDBJ databases">
        <authorList>
            <person name="Zhirakovskaya E."/>
        </authorList>
    </citation>
    <scope>NUCLEOTIDE SEQUENCE</scope>
</reference>
<dbReference type="InterPro" id="IPR051268">
    <property type="entry name" value="Type-I_R_enzyme_R_subunit"/>
</dbReference>
<feature type="domain" description="Type I restriction enzyme HindI endonuclease subunit-like C-terminal" evidence="2">
    <location>
        <begin position="20"/>
        <end position="343"/>
    </location>
</feature>
<sequence>MGIGDELREATAKYTQGGGRGEPAPSLDDEAKPVFMECLAEVRKLLPEDIDYGVWRRLSRIDLEDRYALIFGTLTDDDDLRDQYLQAEHRLTQAYLLVKHLDDCRPYADEIIFYQRVRKQLIKAMPGKKEARELEHAVRDLVDDSVESEGVVDIFESAGIEKPDLSILDDAFLQTFKDKPHQNLRLKLLEKLIRDEIELHHKRNLAKAKSFRDLLEETLRKYHNRLIDAAAVIKAMIEMRKEWEADRERAEKLGLEDEELAFYDAIAENYEEVYGNELLSGLVHDVVQTIKRNLKVDWTEPHRDDIKATIRASVKRVLRKRKIKMDDLEPFIKYIMEQAEALYGDWPMVA</sequence>
<dbReference type="Pfam" id="PF11867">
    <property type="entry name" value="T1RH-like_C"/>
    <property type="match status" value="1"/>
</dbReference>
<gene>
    <name evidence="3" type="ORF">MNBD_GAMMA24-2832</name>
</gene>
<accession>A0A3B1BJE3</accession>
<dbReference type="GO" id="GO:0009035">
    <property type="term" value="F:type I site-specific deoxyribonuclease activity"/>
    <property type="evidence" value="ECO:0007669"/>
    <property type="project" value="UniProtKB-EC"/>
</dbReference>
<dbReference type="PANTHER" id="PTHR30195:SF15">
    <property type="entry name" value="TYPE I RESTRICTION ENZYME HINDI ENDONUCLEASE SUBUNIT"/>
    <property type="match status" value="1"/>
</dbReference>
<dbReference type="EC" id="3.1.21.3" evidence="3"/>
<protein>
    <submittedName>
        <fullName evidence="3">Type I restriction-modification system, restriction subunit R</fullName>
        <ecNumber evidence="3">3.1.21.3</ecNumber>
    </submittedName>
</protein>
<evidence type="ECO:0000256" key="1">
    <source>
        <dbReference type="ARBA" id="ARBA00022747"/>
    </source>
</evidence>
<evidence type="ECO:0000259" key="2">
    <source>
        <dbReference type="Pfam" id="PF11867"/>
    </source>
</evidence>
<name>A0A3B1BJE3_9ZZZZ</name>
<dbReference type="PANTHER" id="PTHR30195">
    <property type="entry name" value="TYPE I SITE-SPECIFIC DEOXYRIBONUCLEASE PROTEIN SUBUNIT M AND R"/>
    <property type="match status" value="1"/>
</dbReference>
<keyword evidence="1" id="KW-0680">Restriction system</keyword>
<organism evidence="3">
    <name type="scientific">hydrothermal vent metagenome</name>
    <dbReference type="NCBI Taxonomy" id="652676"/>
    <lineage>
        <taxon>unclassified sequences</taxon>
        <taxon>metagenomes</taxon>
        <taxon>ecological metagenomes</taxon>
    </lineage>
</organism>
<dbReference type="GO" id="GO:0009307">
    <property type="term" value="P:DNA restriction-modification system"/>
    <property type="evidence" value="ECO:0007669"/>
    <property type="project" value="UniProtKB-KW"/>
</dbReference>
<proteinExistence type="predicted"/>